<gene>
    <name evidence="1" type="ORF">A2Z00_05810</name>
</gene>
<sequence>MGSIRAGLRERWKSFAVATRNILFSKERIVRVTRAEGLPSIARRCLTTKTYWKNLWVVMWSKDKKDQREGDTEDD</sequence>
<dbReference type="EMBL" id="MFIZ01000002">
    <property type="protein sequence ID" value="OGG12166.1"/>
    <property type="molecule type" value="Genomic_DNA"/>
</dbReference>
<protein>
    <submittedName>
        <fullName evidence="1">Uncharacterized protein</fullName>
    </submittedName>
</protein>
<dbReference type="Proteomes" id="UP000177268">
    <property type="component" value="Unassembled WGS sequence"/>
</dbReference>
<comment type="caution">
    <text evidence="1">The sequence shown here is derived from an EMBL/GenBank/DDBJ whole genome shotgun (WGS) entry which is preliminary data.</text>
</comment>
<evidence type="ECO:0000313" key="2">
    <source>
        <dbReference type="Proteomes" id="UP000177268"/>
    </source>
</evidence>
<proteinExistence type="predicted"/>
<evidence type="ECO:0000313" key="1">
    <source>
        <dbReference type="EMBL" id="OGG12166.1"/>
    </source>
</evidence>
<reference evidence="1 2" key="1">
    <citation type="journal article" date="2016" name="Nat. Commun.">
        <title>Thousands of microbial genomes shed light on interconnected biogeochemical processes in an aquifer system.</title>
        <authorList>
            <person name="Anantharaman K."/>
            <person name="Brown C.T."/>
            <person name="Hug L.A."/>
            <person name="Sharon I."/>
            <person name="Castelle C.J."/>
            <person name="Probst A.J."/>
            <person name="Thomas B.C."/>
            <person name="Singh A."/>
            <person name="Wilkins M.J."/>
            <person name="Karaoz U."/>
            <person name="Brodie E.L."/>
            <person name="Williams K.H."/>
            <person name="Hubbard S.S."/>
            <person name="Banfield J.F."/>
        </authorList>
    </citation>
    <scope>NUCLEOTIDE SEQUENCE [LARGE SCALE GENOMIC DNA]</scope>
</reference>
<organism evidence="1 2">
    <name type="scientific">Candidatus Gottesmanbacteria bacterium RBG_13_45_10</name>
    <dbReference type="NCBI Taxonomy" id="1798370"/>
    <lineage>
        <taxon>Bacteria</taxon>
        <taxon>Candidatus Gottesmaniibacteriota</taxon>
    </lineage>
</organism>
<dbReference type="AlphaFoldDB" id="A0A1F5ZI55"/>
<accession>A0A1F5ZI55</accession>
<dbReference type="STRING" id="1798370.A2Z00_05810"/>
<name>A0A1F5ZI55_9BACT</name>